<feature type="transmembrane region" description="Helical" evidence="2">
    <location>
        <begin position="147"/>
        <end position="171"/>
    </location>
</feature>
<feature type="transmembrane region" description="Helical" evidence="2">
    <location>
        <begin position="263"/>
        <end position="280"/>
    </location>
</feature>
<evidence type="ECO:0000256" key="1">
    <source>
        <dbReference type="SAM" id="MobiDB-lite"/>
    </source>
</evidence>
<evidence type="ECO:0000313" key="4">
    <source>
        <dbReference type="Proteomes" id="UP000619479"/>
    </source>
</evidence>
<keyword evidence="2" id="KW-0472">Membrane</keyword>
<evidence type="ECO:0000313" key="3">
    <source>
        <dbReference type="EMBL" id="GID70828.1"/>
    </source>
</evidence>
<feature type="transmembrane region" description="Helical" evidence="2">
    <location>
        <begin position="933"/>
        <end position="953"/>
    </location>
</feature>
<keyword evidence="2" id="KW-1133">Transmembrane helix</keyword>
<protein>
    <submittedName>
        <fullName evidence="3">Uncharacterized protein</fullName>
    </submittedName>
</protein>
<feature type="transmembrane region" description="Helical" evidence="2">
    <location>
        <begin position="1036"/>
        <end position="1052"/>
    </location>
</feature>
<feature type="transmembrane region" description="Helical" evidence="2">
    <location>
        <begin position="345"/>
        <end position="365"/>
    </location>
</feature>
<keyword evidence="2" id="KW-0812">Transmembrane</keyword>
<feature type="transmembrane region" description="Helical" evidence="2">
    <location>
        <begin position="700"/>
        <end position="733"/>
    </location>
</feature>
<gene>
    <name evidence="3" type="ORF">Acy02nite_87090</name>
</gene>
<feature type="transmembrane region" description="Helical" evidence="2">
    <location>
        <begin position="857"/>
        <end position="874"/>
    </location>
</feature>
<feature type="transmembrane region" description="Helical" evidence="2">
    <location>
        <begin position="591"/>
        <end position="611"/>
    </location>
</feature>
<dbReference type="NCBIfam" id="NF047321">
    <property type="entry name" value="SCO7613_CTERM"/>
    <property type="match status" value="1"/>
</dbReference>
<feature type="transmembrane region" description="Helical" evidence="2">
    <location>
        <begin position="286"/>
        <end position="303"/>
    </location>
</feature>
<feature type="transmembrane region" description="Helical" evidence="2">
    <location>
        <begin position="535"/>
        <end position="557"/>
    </location>
</feature>
<feature type="transmembrane region" description="Helical" evidence="2">
    <location>
        <begin position="1064"/>
        <end position="1086"/>
    </location>
</feature>
<dbReference type="EMBL" id="BOMH01000083">
    <property type="protein sequence ID" value="GID70828.1"/>
    <property type="molecule type" value="Genomic_DNA"/>
</dbReference>
<feature type="transmembrane region" description="Helical" evidence="2">
    <location>
        <begin position="372"/>
        <end position="393"/>
    </location>
</feature>
<feature type="transmembrane region" description="Helical" evidence="2">
    <location>
        <begin position="202"/>
        <end position="222"/>
    </location>
</feature>
<feature type="transmembrane region" description="Helical" evidence="2">
    <location>
        <begin position="234"/>
        <end position="256"/>
    </location>
</feature>
<feature type="transmembrane region" description="Helical" evidence="2">
    <location>
        <begin position="623"/>
        <end position="645"/>
    </location>
</feature>
<dbReference type="Proteomes" id="UP000619479">
    <property type="component" value="Unassembled WGS sequence"/>
</dbReference>
<feature type="transmembrane region" description="Helical" evidence="2">
    <location>
        <begin position="1143"/>
        <end position="1160"/>
    </location>
</feature>
<reference evidence="3" key="1">
    <citation type="submission" date="2021-01" db="EMBL/GenBank/DDBJ databases">
        <title>Whole genome shotgun sequence of Actinoplanes cyaneus NBRC 14990.</title>
        <authorList>
            <person name="Komaki H."/>
            <person name="Tamura T."/>
        </authorList>
    </citation>
    <scope>NUCLEOTIDE SEQUENCE</scope>
    <source>
        <strain evidence="3">NBRC 14990</strain>
    </source>
</reference>
<feature type="transmembrane region" description="Helical" evidence="2">
    <location>
        <begin position="315"/>
        <end position="339"/>
    </location>
</feature>
<comment type="caution">
    <text evidence="3">The sequence shown here is derived from an EMBL/GenBank/DDBJ whole genome shotgun (WGS) entry which is preliminary data.</text>
</comment>
<evidence type="ECO:0000256" key="2">
    <source>
        <dbReference type="SAM" id="Phobius"/>
    </source>
</evidence>
<feature type="transmembrane region" description="Helical" evidence="2">
    <location>
        <begin position="905"/>
        <end position="927"/>
    </location>
</feature>
<accession>A0A919IW31</accession>
<feature type="transmembrane region" description="Helical" evidence="2">
    <location>
        <begin position="754"/>
        <end position="777"/>
    </location>
</feature>
<feature type="transmembrane region" description="Helical" evidence="2">
    <location>
        <begin position="984"/>
        <end position="1000"/>
    </location>
</feature>
<organism evidence="3 4">
    <name type="scientific">Actinoplanes cyaneus</name>
    <dbReference type="NCBI Taxonomy" id="52696"/>
    <lineage>
        <taxon>Bacteria</taxon>
        <taxon>Bacillati</taxon>
        <taxon>Actinomycetota</taxon>
        <taxon>Actinomycetes</taxon>
        <taxon>Micromonosporales</taxon>
        <taxon>Micromonosporaceae</taxon>
        <taxon>Actinoplanes</taxon>
    </lineage>
</organism>
<name>A0A919IW31_9ACTN</name>
<feature type="transmembrane region" description="Helical" evidence="2">
    <location>
        <begin position="177"/>
        <end position="195"/>
    </location>
</feature>
<feature type="transmembrane region" description="Helical" evidence="2">
    <location>
        <begin position="399"/>
        <end position="417"/>
    </location>
</feature>
<keyword evidence="4" id="KW-1185">Reference proteome</keyword>
<feature type="transmembrane region" description="Helical" evidence="2">
    <location>
        <begin position="1092"/>
        <end position="1111"/>
    </location>
</feature>
<feature type="transmembrane region" description="Helical" evidence="2">
    <location>
        <begin position="429"/>
        <end position="453"/>
    </location>
</feature>
<sequence>MILAGIRETDAMSGDLDSFPCPYCGVVAPVEGGCPGCGRAPDADAIDVIRLNAELVALGARLEAARAEVTAVETRIGEVRGRRDVLASRVRAAVRAALDPSPSLAAEPPVPAVQAPVAGAGPEQAGAFLPLPPSTERRLTTLTAQNILFALGGLLLVVAAAVFTAVAWAQVGVAGRAAILAAATAAVLAVPPFAVRRGLTGAAETLAAVGLLMILLDGYAAWSVDLLGATALRPATFAAVVSAVTAAIGFGYGRLVGLPGPKISALVIAQPVFPLLAAAVHADATGWSLALSGTTAVNVAALRRVRFATSGVGPVAYLCGFVAALAAAALALLGIGVAGGAGATAAAGGALVLVAIVVTVGAVLAGHRVAQAWAAGLLTLAAGIAASAWSLRLGDDGTAVLRLSVVALVVAVAARALRSRLPEPVRDGPWISALVVAAVPALAVAANVVVAAGNSIAAAQPMLGAQLTATVGAPGWDPSAATGPRWDLVVAAVTVVLACAVLVPARFRADLALAALATTGFLVPAAFGLPWWTAAVLGMVVSSAALATVISAGPGWAALTGREARASRAARLTVTVVAATHALVADLGDAGVGSGVCAAVAVIAVGTALFVRRRPVEGKNLLGEAAMVVGLVAVAPTVWLGLIAAETSFTVQVRALFAVTVLMCLAARRIPGYEPWSTGVALLLVTSTPLWSAAGDDPAQLYAGAALILVATLRTAPLAPIAAALLAVGLLAFTAEDLAALLALDGPSTPPVSWATVAAILMTAAAAWLALSAWTAAPLLATAVPLALAAARAPWPTVPLSQVVAGLAGVLALTLTHRSRASTVTGGPPADEPRVASGTSSRPSRAGVSMLDGRRPVLLSAFGLLAAAGVAGAASRPGALLAAFALVAVAGVSAGLAGRDLTSRVTGWAGGSAALVVVAHIGAHGLAGLEPGGVALTVLAAAAALMVLAWVLATYRPREALAVSAVAQVSALVALLTAGTLSRAALIATLWAAVLAIRALRPDESLPVRFRYALGAAGCALLGWWLFLSARQAGTAELYTVPAAALALLAGWRARRSRPELPSWTAYGAALAAGFLPTLAVISASSPDEPQYARRLLLGLAGLAVLVAGALARLQAPAVCGAVVVGLTALHELAQVWDLVPRWVPLAIGGMLLVGVATTLEQRRRDLRRLRETVGRMS</sequence>
<feature type="transmembrane region" description="Helical" evidence="2">
    <location>
        <begin position="511"/>
        <end position="529"/>
    </location>
</feature>
<proteinExistence type="predicted"/>
<feature type="transmembrane region" description="Helical" evidence="2">
    <location>
        <begin position="1012"/>
        <end position="1030"/>
    </location>
</feature>
<dbReference type="AlphaFoldDB" id="A0A919IW31"/>
<feature type="region of interest" description="Disordered" evidence="1">
    <location>
        <begin position="821"/>
        <end position="848"/>
    </location>
</feature>
<dbReference type="InterPro" id="IPR058062">
    <property type="entry name" value="SCO7613_C"/>
</dbReference>
<feature type="transmembrane region" description="Helical" evidence="2">
    <location>
        <begin position="486"/>
        <end position="504"/>
    </location>
</feature>
<feature type="transmembrane region" description="Helical" evidence="2">
    <location>
        <begin position="880"/>
        <end position="898"/>
    </location>
</feature>